<dbReference type="EMBL" id="CP005996">
    <property type="protein sequence ID" value="AGS40630.1"/>
    <property type="molecule type" value="Genomic_DNA"/>
</dbReference>
<sequence length="72" mass="8480">MRMKIEISGPFFKCEEDENIFFSRLYSLPGYDSVVGKGTYLYLTLKHDSKNQALNQVQEICDFWNTTYKVLD</sequence>
<protein>
    <submittedName>
        <fullName evidence="1">Uncharacterized protein</fullName>
    </submittedName>
</protein>
<reference evidence="1 2" key="1">
    <citation type="submission" date="2013-05" db="EMBL/GenBank/DDBJ databases">
        <title>Between feast and famine: a lifestyle of most important marine PAH-degrading bacterium Cycloclasticus sp. 7ME.</title>
        <authorList>
            <person name="Yakimov M.M."/>
            <person name="Messina E."/>
            <person name="Genovese M."/>
            <person name="Denaro R."/>
            <person name="Crisafi F."/>
            <person name="Russo D."/>
            <person name="Cappello S."/>
            <person name="Santisi S."/>
            <person name="Smedile F."/>
            <person name="Golyshina O.V."/>
            <person name="Tran H."/>
            <person name="Pieper D.H."/>
            <person name="Golyshin P.N."/>
            <person name="Giuliano L."/>
        </authorList>
    </citation>
    <scope>NUCLEOTIDE SEQUENCE [LARGE SCALE GENOMIC DNA]</scope>
    <source>
        <strain evidence="1 2">78-ME</strain>
    </source>
</reference>
<evidence type="ECO:0000313" key="1">
    <source>
        <dbReference type="EMBL" id="AGS40630.1"/>
    </source>
</evidence>
<proteinExistence type="predicted"/>
<accession>S5TZH0</accession>
<dbReference type="PATRIC" id="fig|1198232.3.peg.2286"/>
<dbReference type="eggNOG" id="ENOG5033NJ8">
    <property type="taxonomic scope" value="Bacteria"/>
</dbReference>
<dbReference type="KEGG" id="cza:CYCME_2318"/>
<organism evidence="1 2">
    <name type="scientific">Cycloclasticus zancles 78-ME</name>
    <dbReference type="NCBI Taxonomy" id="1198232"/>
    <lineage>
        <taxon>Bacteria</taxon>
        <taxon>Pseudomonadati</taxon>
        <taxon>Pseudomonadota</taxon>
        <taxon>Gammaproteobacteria</taxon>
        <taxon>Thiotrichales</taxon>
        <taxon>Piscirickettsiaceae</taxon>
        <taxon>Cycloclasticus</taxon>
    </lineage>
</organism>
<reference evidence="2" key="2">
    <citation type="journal article" date="2016" name="Environ. Microbiol. Rep.">
        <title>Analysis of defence systems and a conjugative IncP-1 plasmid in the marine polyaromatic hydrocarbons-degrading bacterium Cycloclasticus sp. 78-ME.</title>
        <authorList>
            <person name="Yakimov M.M."/>
            <person name="Crisafi F."/>
            <person name="Messina E."/>
            <person name="Smedile F."/>
            <person name="Lopatina A."/>
            <person name="Denaro R."/>
            <person name="Pieper D.H."/>
            <person name="Golyshin P.N."/>
            <person name="Giuliano L."/>
        </authorList>
    </citation>
    <scope>NUCLEOTIDE SEQUENCE [LARGE SCALE GENOMIC DNA]</scope>
    <source>
        <strain evidence="2">78-ME</strain>
    </source>
</reference>
<dbReference type="AlphaFoldDB" id="S5TZH0"/>
<evidence type="ECO:0000313" key="2">
    <source>
        <dbReference type="Proteomes" id="UP000015380"/>
    </source>
</evidence>
<name>S5TZH0_9GAMM</name>
<keyword evidence="2" id="KW-1185">Reference proteome</keyword>
<gene>
    <name evidence="1" type="ORF">CYCME_2318</name>
</gene>
<dbReference type="HOGENOM" id="CLU_187643_0_0_6"/>
<dbReference type="Proteomes" id="UP000015380">
    <property type="component" value="Chromosome"/>
</dbReference>